<evidence type="ECO:0000256" key="1">
    <source>
        <dbReference type="ARBA" id="ARBA00001849"/>
    </source>
</evidence>
<dbReference type="GO" id="GO:0008859">
    <property type="term" value="F:exoribonuclease II activity"/>
    <property type="evidence" value="ECO:0007669"/>
    <property type="project" value="UniProtKB-EC"/>
</dbReference>
<dbReference type="Gene3D" id="2.40.50.140">
    <property type="entry name" value="Nucleic acid-binding proteins"/>
    <property type="match status" value="1"/>
</dbReference>
<comment type="cofactor">
    <cofactor evidence="2">
        <name>Mg(2+)</name>
        <dbReference type="ChEBI" id="CHEBI:18420"/>
    </cofactor>
</comment>
<feature type="region of interest" description="Disordered" evidence="17">
    <location>
        <begin position="291"/>
        <end position="330"/>
    </location>
</feature>
<evidence type="ECO:0000313" key="19">
    <source>
        <dbReference type="EMBL" id="KFO25133.1"/>
    </source>
</evidence>
<dbReference type="GO" id="GO:0010467">
    <property type="term" value="P:gene expression"/>
    <property type="evidence" value="ECO:0007669"/>
    <property type="project" value="UniProtKB-ARBA"/>
</dbReference>
<dbReference type="SMART" id="SM00955">
    <property type="entry name" value="RNB"/>
    <property type="match status" value="1"/>
</dbReference>
<dbReference type="InterPro" id="IPR041505">
    <property type="entry name" value="Dis3_CSD2"/>
</dbReference>
<evidence type="ECO:0000256" key="5">
    <source>
        <dbReference type="ARBA" id="ARBA00012163"/>
    </source>
</evidence>
<sequence length="1400" mass="157798">MGCSQRAWGLKELPVRHRRLQAEPHGDQQDTEYLRGGVTSRFPIPCQRVIGSGGITRPSNSSGGQHTLYALSDGKGKKEDPPPSREKENGCEQAHKGPRHRPLQLIQDLCLELTTLVSSAFATQGRTEEVKVSPDWGGSQRTHTSFVKSPGIPKNQDQQLAHRYEGSKEDRRLSSRQLREQNTRGLHTPHADRGTWVTGGKYSQCRPHPPGTSPTPPTFHCPDHSWPGAGADPARGNPSAVLMSPRGCGNTKLLPCTHPLTHPMAQQLQGPHRTTAISATQEANSWGVCQGVGHRSEQDSSPSSAHGSLGPASPAIFVPTFRTTDPETGHGWRAQRIPWQWWLHLSTGPRPQRAPDTPQSSGLADASEAAGKNESAAQTLWELSVTHAELPRDGKLLSTDVTHYVIPDWKVVQDYLEIFEFPELKGIIFMQTACQAVQHQRGRRQYNKLRSLLRDARHDCILFANEFQEHCYLPRERGEAVEKWQSRSIYNAAVWYYHHCGDRMPIVMVTEDAEAIQKYGSETQGVFVISFKDYLDNFWPDLKAAHELCESILQSRRERESESQESHRREYSEHLPLEVLEAGIKSGRYVQGTLNVNKHRAQVEAFVRLQGASSKDSGLTSDILIHGSKARNRAIHGDVVVVELLPKGEWKGRTGALCDNDSEEKTSNEAPSEPMPTGRVVGILQKNWRDYVVTFPSKEEVQSQGRNAQKILVTPWDYRIPKIRISTQQAETLQDFRVIVRIDSWESTSVHPNGHFVRVLGKIGDLEGEIATILVENSISVVPFSEAQLCEMPVSTPERPWKVSPEEERKRRDLRQTHLVFSIDPKGCEDVDDALSVRTLSNGDLELGVHIADVTHFVAPNSYTDVEARTRATTYYLADRRYDMLPSVLSADLCSLLGGVDRYAVSVMWELDKISYEIKKVWYGRTIIRSAYKLFYEAAQELLDGNFGIADKIPEFKNSDDKGRQARLEELVWAIGKLTDIARHVRARRDRCGALELEGVEVRVQLDDKKNIHDLIPRQPLEVHETVAECMILANHWVARKIWESFPHQALLRQHPPPHQEFFAELRECAKAKGFCIDTRSNKTLADSLDKAEDPSDPIVNRLLRSMATQAMSNALYFSTGSCAEEEFHHYGLALDKYTHFTSPIRRYSDIVVHRLLMAAISKDKKMEIKENLLTNKDLEELCRHINNRNRAAQHSQKQSTELFQCMYFKDKDPETKERCISDGVIYSIRTNGVLVFIPRFGIKGAAYLKNKDGLVMCCGPDSRLEWKPGSLQRFQDKITSTTTGGESLTLHLFDHVTVRISVQASRCHADTIGLEIISSKPYRVESSELTHQSPLMLKSELVRDVTRCVEEAQLAQQGQVDAIQEDYPEYRQTKGQSLYALLEEIRDLALLDISGDCGV</sequence>
<dbReference type="Proteomes" id="UP000028990">
    <property type="component" value="Unassembled WGS sequence"/>
</dbReference>
<evidence type="ECO:0000256" key="11">
    <source>
        <dbReference type="ARBA" id="ARBA00022839"/>
    </source>
</evidence>
<dbReference type="GO" id="GO:0016075">
    <property type="term" value="P:rRNA catabolic process"/>
    <property type="evidence" value="ECO:0007669"/>
    <property type="project" value="TreeGrafter"/>
</dbReference>
<dbReference type="FunFam" id="2.40.50.690:FF:000004">
    <property type="entry name" value="DIS3-like exonuclease 1 isoform X1"/>
    <property type="match status" value="1"/>
</dbReference>
<dbReference type="Pfam" id="PF17215">
    <property type="entry name" value="Rrp44_S1"/>
    <property type="match status" value="1"/>
</dbReference>
<dbReference type="InterPro" id="IPR022966">
    <property type="entry name" value="RNase_II/R_CS"/>
</dbReference>
<dbReference type="Gene3D" id="3.40.50.1010">
    <property type="entry name" value="5'-nuclease"/>
    <property type="match status" value="1"/>
</dbReference>
<dbReference type="InterPro" id="IPR050180">
    <property type="entry name" value="RNR_Ribonuclease"/>
</dbReference>
<comment type="similarity">
    <text evidence="4 16">Belongs to the RNR ribonuclease family.</text>
</comment>
<dbReference type="PANTHER" id="PTHR23355">
    <property type="entry name" value="RIBONUCLEASE"/>
    <property type="match status" value="1"/>
</dbReference>
<dbReference type="GO" id="GO:0003723">
    <property type="term" value="F:RNA binding"/>
    <property type="evidence" value="ECO:0007669"/>
    <property type="project" value="UniProtKB-KW"/>
</dbReference>
<feature type="region of interest" description="Disordered" evidence="17">
    <location>
        <begin position="19"/>
        <end position="38"/>
    </location>
</feature>
<evidence type="ECO:0000256" key="6">
    <source>
        <dbReference type="ARBA" id="ARBA00016366"/>
    </source>
</evidence>
<protein>
    <recommendedName>
        <fullName evidence="6">DIS3-like exonuclease 1</fullName>
        <ecNumber evidence="5">3.1.13.1</ecNumber>
    </recommendedName>
</protein>
<evidence type="ECO:0000256" key="9">
    <source>
        <dbReference type="ARBA" id="ARBA00022801"/>
    </source>
</evidence>
<comment type="function">
    <text evidence="15">Catalytic component of the RNA exosome complex which has 3'-&gt;5' exoribonuclease activity and participates in a multitude of cellular RNA processing and degradation events. In the cytoplasm, the RNA exosome complex is involved in general mRNA turnover and specifically degrades inherently unstable mRNAs containing AU-rich elements (AREs) within their 3' untranslated regions, and in RNA surveillance pathways, preventing translation of aberrant mRNAs. It seems to be involved in degradation of histone mRNA.</text>
</comment>
<evidence type="ECO:0000256" key="14">
    <source>
        <dbReference type="ARBA" id="ARBA00026010"/>
    </source>
</evidence>
<dbReference type="GO" id="GO:0006402">
    <property type="term" value="P:mRNA catabolic process"/>
    <property type="evidence" value="ECO:0007669"/>
    <property type="project" value="TreeGrafter"/>
</dbReference>
<dbReference type="PROSITE" id="PS01175">
    <property type="entry name" value="RIBONUCLEASE_II"/>
    <property type="match status" value="1"/>
</dbReference>
<reference evidence="19 20" key="1">
    <citation type="submission" date="2013-11" db="EMBL/GenBank/DDBJ databases">
        <title>The Damaraland mole rat (Fukomys damarensis) genome and evolution of African mole rats.</title>
        <authorList>
            <person name="Gladyshev V.N."/>
            <person name="Fang X."/>
        </authorList>
    </citation>
    <scope>NUCLEOTIDE SEQUENCE [LARGE SCALE GENOMIC DNA]</scope>
    <source>
        <tissue evidence="19">Liver</tissue>
    </source>
</reference>
<comment type="catalytic activity">
    <reaction evidence="1">
        <text>Exonucleolytic cleavage in the 3'- to 5'-direction to yield nucleoside 5'-phosphates.</text>
        <dbReference type="EC" id="3.1.13.1"/>
    </reaction>
</comment>
<evidence type="ECO:0000256" key="16">
    <source>
        <dbReference type="RuleBase" id="RU003901"/>
    </source>
</evidence>
<evidence type="ECO:0000256" key="7">
    <source>
        <dbReference type="ARBA" id="ARBA00022490"/>
    </source>
</evidence>
<dbReference type="Pfam" id="PF00773">
    <property type="entry name" value="RNB"/>
    <property type="match status" value="1"/>
</dbReference>
<dbReference type="FunFam" id="3.40.50.1010:FF:000021">
    <property type="entry name" value="DIS3-like exonuclease 1 isoform X1"/>
    <property type="match status" value="1"/>
</dbReference>
<evidence type="ECO:0000256" key="12">
    <source>
        <dbReference type="ARBA" id="ARBA00022842"/>
    </source>
</evidence>
<feature type="region of interest" description="Disordered" evidence="17">
    <location>
        <begin position="348"/>
        <end position="371"/>
    </location>
</feature>
<evidence type="ECO:0000256" key="13">
    <source>
        <dbReference type="ARBA" id="ARBA00022884"/>
    </source>
</evidence>
<dbReference type="Pfam" id="PF17216">
    <property type="entry name" value="Rrp44_CSD1"/>
    <property type="match status" value="1"/>
</dbReference>
<dbReference type="Gene3D" id="2.40.50.700">
    <property type="match status" value="1"/>
</dbReference>
<comment type="subunit">
    <text evidence="14">Component of the RNA exosome complex. The catalytically inactive RNA exosome core (Exo-9) complex is believed to associate with catalytic subunits EXOSC10, and DIS3 or DIS3L in cytoplasmic- and nuclear-specific RNA exosome complex forms.</text>
</comment>
<dbReference type="InterPro" id="IPR033770">
    <property type="entry name" value="RRP44_S1"/>
</dbReference>
<feature type="domain" description="RNB" evidence="18">
    <location>
        <begin position="811"/>
        <end position="1163"/>
    </location>
</feature>
<comment type="subcellular location">
    <subcellularLocation>
        <location evidence="3">Cytoplasm</location>
    </subcellularLocation>
</comment>
<keyword evidence="12" id="KW-0460">Magnesium</keyword>
<dbReference type="GO" id="GO:0000177">
    <property type="term" value="C:cytoplasmic exosome (RNase complex)"/>
    <property type="evidence" value="ECO:0007669"/>
    <property type="project" value="TreeGrafter"/>
</dbReference>
<dbReference type="InterPro" id="IPR001900">
    <property type="entry name" value="RNase_II/R"/>
</dbReference>
<dbReference type="STRING" id="885580.ENSFDAP00000020687"/>
<evidence type="ECO:0000256" key="8">
    <source>
        <dbReference type="ARBA" id="ARBA00022722"/>
    </source>
</evidence>
<feature type="region of interest" description="Disordered" evidence="17">
    <location>
        <begin position="130"/>
        <end position="240"/>
    </location>
</feature>
<feature type="compositionally biased region" description="Pro residues" evidence="17">
    <location>
        <begin position="207"/>
        <end position="219"/>
    </location>
</feature>
<name>A0A091D3P7_FUKDA</name>
<organism evidence="19 20">
    <name type="scientific">Fukomys damarensis</name>
    <name type="common">Damaraland mole rat</name>
    <name type="synonym">Cryptomys damarensis</name>
    <dbReference type="NCBI Taxonomy" id="885580"/>
    <lineage>
        <taxon>Eukaryota</taxon>
        <taxon>Metazoa</taxon>
        <taxon>Chordata</taxon>
        <taxon>Craniata</taxon>
        <taxon>Vertebrata</taxon>
        <taxon>Euteleostomi</taxon>
        <taxon>Mammalia</taxon>
        <taxon>Eutheria</taxon>
        <taxon>Euarchontoglires</taxon>
        <taxon>Glires</taxon>
        <taxon>Rodentia</taxon>
        <taxon>Hystricomorpha</taxon>
        <taxon>Bathyergidae</taxon>
        <taxon>Fukomys</taxon>
    </lineage>
</organism>
<gene>
    <name evidence="19" type="ORF">H920_13459</name>
</gene>
<evidence type="ECO:0000256" key="4">
    <source>
        <dbReference type="ARBA" id="ARBA00005785"/>
    </source>
</evidence>
<dbReference type="Pfam" id="PF17849">
    <property type="entry name" value="OB_Dis3"/>
    <property type="match status" value="1"/>
</dbReference>
<dbReference type="FunFam" id="2.40.50.700:FF:000004">
    <property type="entry name" value="Exosome complex exonuclease RRP44 homolog A"/>
    <property type="match status" value="1"/>
</dbReference>
<keyword evidence="8" id="KW-0540">Nuclease</keyword>
<accession>A0A091D3P7</accession>
<evidence type="ECO:0000256" key="17">
    <source>
        <dbReference type="SAM" id="MobiDB-lite"/>
    </source>
</evidence>
<keyword evidence="11 19" id="KW-0269">Exonuclease</keyword>
<dbReference type="InterPro" id="IPR033771">
    <property type="entry name" value="Rrp44_CSD1"/>
</dbReference>
<dbReference type="EMBL" id="KN123400">
    <property type="protein sequence ID" value="KFO25133.1"/>
    <property type="molecule type" value="Genomic_DNA"/>
</dbReference>
<keyword evidence="7" id="KW-0963">Cytoplasm</keyword>
<dbReference type="PANTHER" id="PTHR23355:SF30">
    <property type="entry name" value="DIS3-LIKE EXONUCLEASE 1"/>
    <property type="match status" value="1"/>
</dbReference>
<dbReference type="InterPro" id="IPR012340">
    <property type="entry name" value="NA-bd_OB-fold"/>
</dbReference>
<feature type="region of interest" description="Disordered" evidence="17">
    <location>
        <begin position="655"/>
        <end position="678"/>
    </location>
</feature>
<keyword evidence="20" id="KW-1185">Reference proteome</keyword>
<feature type="compositionally biased region" description="Basic and acidic residues" evidence="17">
    <location>
        <begin position="74"/>
        <end position="95"/>
    </location>
</feature>
<dbReference type="GO" id="GO:0019899">
    <property type="term" value="F:enzyme binding"/>
    <property type="evidence" value="ECO:0007669"/>
    <property type="project" value="UniProtKB-ARBA"/>
</dbReference>
<evidence type="ECO:0000256" key="2">
    <source>
        <dbReference type="ARBA" id="ARBA00001946"/>
    </source>
</evidence>
<dbReference type="SUPFAM" id="SSF50249">
    <property type="entry name" value="Nucleic acid-binding proteins"/>
    <property type="match status" value="3"/>
</dbReference>
<evidence type="ECO:0000256" key="3">
    <source>
        <dbReference type="ARBA" id="ARBA00004496"/>
    </source>
</evidence>
<dbReference type="EC" id="3.1.13.1" evidence="5"/>
<dbReference type="CDD" id="cd09862">
    <property type="entry name" value="PIN_Rrp44-like"/>
    <property type="match status" value="1"/>
</dbReference>
<dbReference type="Gene3D" id="2.40.50.690">
    <property type="match status" value="1"/>
</dbReference>
<evidence type="ECO:0000256" key="10">
    <source>
        <dbReference type="ARBA" id="ARBA00022835"/>
    </source>
</evidence>
<evidence type="ECO:0000313" key="20">
    <source>
        <dbReference type="Proteomes" id="UP000028990"/>
    </source>
</evidence>
<keyword evidence="13" id="KW-0694">RNA-binding</keyword>
<dbReference type="FunFam" id="2.40.50.140:FF:000143">
    <property type="entry name" value="DIS3-like exonuclease 1 isoform X1"/>
    <property type="match status" value="1"/>
</dbReference>
<keyword evidence="10" id="KW-0271">Exosome</keyword>
<feature type="region of interest" description="Disordered" evidence="17">
    <location>
        <begin position="51"/>
        <end position="100"/>
    </location>
</feature>
<feature type="compositionally biased region" description="Basic and acidic residues" evidence="17">
    <location>
        <begin position="160"/>
        <end position="182"/>
    </location>
</feature>
<dbReference type="eggNOG" id="KOG2102">
    <property type="taxonomic scope" value="Eukaryota"/>
</dbReference>
<proteinExistence type="inferred from homology"/>
<keyword evidence="9" id="KW-0378">Hydrolase</keyword>
<evidence type="ECO:0000259" key="18">
    <source>
        <dbReference type="SMART" id="SM00955"/>
    </source>
</evidence>
<evidence type="ECO:0000256" key="15">
    <source>
        <dbReference type="ARBA" id="ARBA00046171"/>
    </source>
</evidence>